<gene>
    <name evidence="2" type="ORF">V7S74_02350</name>
</gene>
<accession>A0ABW8STB9</accession>
<name>A0ABW8STB9_9BACT</name>
<evidence type="ECO:0000313" key="2">
    <source>
        <dbReference type="EMBL" id="MFL0205572.1"/>
    </source>
</evidence>
<evidence type="ECO:0008006" key="4">
    <source>
        <dbReference type="Google" id="ProtNLM"/>
    </source>
</evidence>
<keyword evidence="1" id="KW-0472">Membrane</keyword>
<dbReference type="EMBL" id="JBEWZG010000001">
    <property type="protein sequence ID" value="MFL0205572.1"/>
    <property type="molecule type" value="Genomic_DNA"/>
</dbReference>
<evidence type="ECO:0000256" key="1">
    <source>
        <dbReference type="SAM" id="Phobius"/>
    </source>
</evidence>
<reference evidence="2 3" key="1">
    <citation type="submission" date="2024-07" db="EMBL/GenBank/DDBJ databases">
        <authorList>
            <person name="Pitt A."/>
            <person name="Hahn M.W."/>
        </authorList>
    </citation>
    <scope>NUCLEOTIDE SEQUENCE [LARGE SCALE GENOMIC DNA]</scope>
    <source>
        <strain evidence="2 3">2-AUSEE-184A6</strain>
    </source>
</reference>
<evidence type="ECO:0000313" key="3">
    <source>
        <dbReference type="Proteomes" id="UP001623559"/>
    </source>
</evidence>
<feature type="transmembrane region" description="Helical" evidence="1">
    <location>
        <begin position="15"/>
        <end position="36"/>
    </location>
</feature>
<protein>
    <recommendedName>
        <fullName evidence="4">CcoQ/FixQ family Cbb3-type cytochrome c oxidase assembly chaperone</fullName>
    </recommendedName>
</protein>
<organism evidence="2 3">
    <name type="scientific">Aquirufa novilacunae</name>
    <dbReference type="NCBI Taxonomy" id="3139305"/>
    <lineage>
        <taxon>Bacteria</taxon>
        <taxon>Pseudomonadati</taxon>
        <taxon>Bacteroidota</taxon>
        <taxon>Cytophagia</taxon>
        <taxon>Cytophagales</taxon>
        <taxon>Flectobacillaceae</taxon>
        <taxon>Aquirufa</taxon>
    </lineage>
</organism>
<comment type="caution">
    <text evidence="2">The sequence shown here is derived from an EMBL/GenBank/DDBJ whole genome shotgun (WGS) entry which is preliminary data.</text>
</comment>
<proteinExistence type="predicted"/>
<sequence length="62" mass="7333">MFKQFISNIPGADNYMIFSLLTFLTFFILVGIYLIWMDKKHLVEMKQMPFNEGNNLNEPLKS</sequence>
<keyword evidence="1" id="KW-0812">Transmembrane</keyword>
<dbReference type="RefSeq" id="WP_406777165.1">
    <property type="nucleotide sequence ID" value="NZ_JBEWZG010000001.1"/>
</dbReference>
<keyword evidence="1" id="KW-1133">Transmembrane helix</keyword>
<dbReference type="Proteomes" id="UP001623559">
    <property type="component" value="Unassembled WGS sequence"/>
</dbReference>